<evidence type="ECO:0000313" key="6">
    <source>
        <dbReference type="EMBL" id="CAG9840022.1"/>
    </source>
</evidence>
<feature type="region of interest" description="Disordered" evidence="4">
    <location>
        <begin position="1"/>
        <end position="20"/>
    </location>
</feature>
<evidence type="ECO:0000256" key="4">
    <source>
        <dbReference type="SAM" id="MobiDB-lite"/>
    </source>
</evidence>
<evidence type="ECO:0000259" key="5">
    <source>
        <dbReference type="Pfam" id="PF09368"/>
    </source>
</evidence>
<accession>A0A9N9XFW6</accession>
<dbReference type="OrthoDB" id="1924577at2759"/>
<sequence length="399" mass="46126">MRIDNNEDYSASDSDEDYTENEKILLDKVRNRGKKFSDDKQEVFGVGGDESEDTEDDDEGDRSDLALSDVEGQEEDDLPDTRAWGKDKRKFYQTDYVDGDYGGFQGKDAQLAELEEEEARNLQKQLAQHLDDDDFGLDIFAKKAEEDDKQNEEIIKTDISKLSKRQKLQIMQKESPEFFNLVQDFQNKMTVANLYLHPVLKKAEAGEIPQCKAVDFVQFKYELILKKLYFDFQGTKEADTEKPKKTKKTLKLLTSIAKKTALEKLPKRKSSNEQAPEIVKRVKFDEGSLVKEKEKVKQKEMSSSEEEEEAVENTEVIEEDEEEEPSKRAITYEMAKNKGLTPHRKKEQRNPRVKHKLKYKKAIIRRKGAVREPRKELSRYGGEISGIKSTVSRSIKIKT</sequence>
<dbReference type="Proteomes" id="UP001153709">
    <property type="component" value="Chromosome 8"/>
</dbReference>
<evidence type="ECO:0000256" key="2">
    <source>
        <dbReference type="ARBA" id="ARBA00010979"/>
    </source>
</evidence>
<name>A0A9N9XFW6_DIABA</name>
<dbReference type="InterPro" id="IPR018972">
    <property type="entry name" value="Sas10_C_dom"/>
</dbReference>
<dbReference type="GO" id="GO:0000462">
    <property type="term" value="P:maturation of SSU-rRNA from tricistronic rRNA transcript (SSU-rRNA, 5.8S rRNA, LSU-rRNA)"/>
    <property type="evidence" value="ECO:0007669"/>
    <property type="project" value="TreeGrafter"/>
</dbReference>
<dbReference type="GO" id="GO:0032040">
    <property type="term" value="C:small-subunit processome"/>
    <property type="evidence" value="ECO:0007669"/>
    <property type="project" value="TreeGrafter"/>
</dbReference>
<proteinExistence type="inferred from homology"/>
<organism evidence="6 7">
    <name type="scientific">Diabrotica balteata</name>
    <name type="common">Banded cucumber beetle</name>
    <dbReference type="NCBI Taxonomy" id="107213"/>
    <lineage>
        <taxon>Eukaryota</taxon>
        <taxon>Metazoa</taxon>
        <taxon>Ecdysozoa</taxon>
        <taxon>Arthropoda</taxon>
        <taxon>Hexapoda</taxon>
        <taxon>Insecta</taxon>
        <taxon>Pterygota</taxon>
        <taxon>Neoptera</taxon>
        <taxon>Endopterygota</taxon>
        <taxon>Coleoptera</taxon>
        <taxon>Polyphaga</taxon>
        <taxon>Cucujiformia</taxon>
        <taxon>Chrysomeloidea</taxon>
        <taxon>Chrysomelidae</taxon>
        <taxon>Galerucinae</taxon>
        <taxon>Diabroticina</taxon>
        <taxon>Diabroticites</taxon>
        <taxon>Diabrotica</taxon>
    </lineage>
</organism>
<dbReference type="PANTHER" id="PTHR13237:SF8">
    <property type="entry name" value="SOMETHING ABOUT SILENCING PROTEIN 10"/>
    <property type="match status" value="1"/>
</dbReference>
<gene>
    <name evidence="6" type="ORF">DIABBA_LOCUS12726</name>
</gene>
<comment type="similarity">
    <text evidence="2">Belongs to the SAS10 family.</text>
</comment>
<evidence type="ECO:0000256" key="3">
    <source>
        <dbReference type="ARBA" id="ARBA00023242"/>
    </source>
</evidence>
<feature type="compositionally biased region" description="Acidic residues" evidence="4">
    <location>
        <begin position="303"/>
        <end position="324"/>
    </location>
</feature>
<reference evidence="6" key="1">
    <citation type="submission" date="2022-01" db="EMBL/GenBank/DDBJ databases">
        <authorList>
            <person name="King R."/>
        </authorList>
    </citation>
    <scope>NUCLEOTIDE SEQUENCE</scope>
</reference>
<feature type="domain" description="Sas10 C-terminal" evidence="5">
    <location>
        <begin position="326"/>
        <end position="397"/>
    </location>
</feature>
<feature type="region of interest" description="Disordered" evidence="4">
    <location>
        <begin position="295"/>
        <end position="355"/>
    </location>
</feature>
<dbReference type="AlphaFoldDB" id="A0A9N9XFW6"/>
<feature type="region of interest" description="Disordered" evidence="4">
    <location>
        <begin position="39"/>
        <end position="84"/>
    </location>
</feature>
<dbReference type="EMBL" id="OU898283">
    <property type="protein sequence ID" value="CAG9840022.1"/>
    <property type="molecule type" value="Genomic_DNA"/>
</dbReference>
<evidence type="ECO:0000256" key="1">
    <source>
        <dbReference type="ARBA" id="ARBA00004123"/>
    </source>
</evidence>
<comment type="subcellular location">
    <subcellularLocation>
        <location evidence="1">Nucleus</location>
    </subcellularLocation>
</comment>
<dbReference type="PANTHER" id="PTHR13237">
    <property type="entry name" value="SOMETHING ABOUT SILENCING PROTEIN 10-RELATED"/>
    <property type="match status" value="1"/>
</dbReference>
<feature type="compositionally biased region" description="Acidic residues" evidence="4">
    <location>
        <begin position="49"/>
        <end position="61"/>
    </location>
</feature>
<keyword evidence="3" id="KW-0539">Nucleus</keyword>
<dbReference type="Pfam" id="PF09368">
    <property type="entry name" value="Sas10"/>
    <property type="match status" value="1"/>
</dbReference>
<keyword evidence="7" id="KW-1185">Reference proteome</keyword>
<evidence type="ECO:0000313" key="7">
    <source>
        <dbReference type="Proteomes" id="UP001153709"/>
    </source>
</evidence>
<feature type="compositionally biased region" description="Basic residues" evidence="4">
    <location>
        <begin position="341"/>
        <end position="355"/>
    </location>
</feature>
<protein>
    <recommendedName>
        <fullName evidence="5">Sas10 C-terminal domain-containing protein</fullName>
    </recommendedName>
</protein>